<reference evidence="3" key="1">
    <citation type="journal article" date="2023" name="Microb. Genom.">
        <title>Mesoterricola silvestris gen. nov., sp. nov., Mesoterricola sediminis sp. nov., Geothrix oryzae sp. nov., Geothrix edaphica sp. nov., Geothrix rubra sp. nov., and Geothrix limicola sp. nov., six novel members of Acidobacteriota isolated from soils.</title>
        <authorList>
            <person name="Weisberg A.J."/>
            <person name="Pearce E."/>
            <person name="Kramer C.G."/>
            <person name="Chang J.H."/>
            <person name="Clarke C.R."/>
        </authorList>
    </citation>
    <scope>NUCLEOTIDE SEQUENCE</scope>
    <source>
        <strain evidence="3">ND06-05F</strain>
    </source>
</reference>
<dbReference type="InterPro" id="IPR050177">
    <property type="entry name" value="Lipid_A_modif_metabolic_enz"/>
</dbReference>
<evidence type="ECO:0000313" key="3">
    <source>
        <dbReference type="EMBL" id="MDX3128295.1"/>
    </source>
</evidence>
<feature type="domain" description="NAD-dependent epimerase/dehydratase" evidence="2">
    <location>
        <begin position="20"/>
        <end position="252"/>
    </location>
</feature>
<feature type="region of interest" description="Disordered" evidence="1">
    <location>
        <begin position="135"/>
        <end position="155"/>
    </location>
</feature>
<evidence type="ECO:0000259" key="2">
    <source>
        <dbReference type="Pfam" id="PF01370"/>
    </source>
</evidence>
<sequence length="337" mass="35803">MAEIGALERPDGPDTGTGRVVLLGATGFVGRQVGAALERAGHEILAVARHPRKTPASWRFHPMDLVADGPRALTELIDAERPVAVVNAAGEVWSPTSDGMRRNNRLLVDRLLSALAVAEPRPRLVQLGSVHEYTPQPNGVRLNESSPEEPTTDYGRTKLQGSRAVLRAVEKGAVDAVVLRLSNVIGAGTPRGSLLGQVAAQLLDDASDGRPAQVRVSPLRSVRDFVDAQDVSRAVVAALCVPGAGGHVLNIASGASQHVRDMVDLLITLSGRPARLVEGSVAGPRPLTDTDWMAVDVSAARTVLGWEPRCTPRDMVADLWRAAVEHHGGSAVDRRRT</sequence>
<dbReference type="AlphaFoldDB" id="A0AAJ2UJ21"/>
<dbReference type="CDD" id="cd08946">
    <property type="entry name" value="SDR_e"/>
    <property type="match status" value="1"/>
</dbReference>
<accession>A0AAJ2UJ21</accession>
<dbReference type="SUPFAM" id="SSF51735">
    <property type="entry name" value="NAD(P)-binding Rossmann-fold domains"/>
    <property type="match status" value="1"/>
</dbReference>
<dbReference type="RefSeq" id="WP_319688286.1">
    <property type="nucleotide sequence ID" value="NZ_JARAWN010000002.1"/>
</dbReference>
<dbReference type="PANTHER" id="PTHR43245">
    <property type="entry name" value="BIFUNCTIONAL POLYMYXIN RESISTANCE PROTEIN ARNA"/>
    <property type="match status" value="1"/>
</dbReference>
<proteinExistence type="predicted"/>
<protein>
    <submittedName>
        <fullName evidence="3">NAD(P)-dependent oxidoreductase</fullName>
    </submittedName>
</protein>
<gene>
    <name evidence="3" type="ORF">PV367_00365</name>
</gene>
<evidence type="ECO:0000313" key="4">
    <source>
        <dbReference type="Proteomes" id="UP001273589"/>
    </source>
</evidence>
<dbReference type="Proteomes" id="UP001273589">
    <property type="component" value="Unassembled WGS sequence"/>
</dbReference>
<organism evidence="3 4">
    <name type="scientific">Streptomyces europaeiscabiei</name>
    <dbReference type="NCBI Taxonomy" id="146819"/>
    <lineage>
        <taxon>Bacteria</taxon>
        <taxon>Bacillati</taxon>
        <taxon>Actinomycetota</taxon>
        <taxon>Actinomycetes</taxon>
        <taxon>Kitasatosporales</taxon>
        <taxon>Streptomycetaceae</taxon>
        <taxon>Streptomyces</taxon>
    </lineage>
</organism>
<name>A0AAJ2UJ21_9ACTN</name>
<dbReference type="InterPro" id="IPR001509">
    <property type="entry name" value="Epimerase_deHydtase"/>
</dbReference>
<dbReference type="EMBL" id="JARAWN010000002">
    <property type="protein sequence ID" value="MDX3128295.1"/>
    <property type="molecule type" value="Genomic_DNA"/>
</dbReference>
<dbReference type="InterPro" id="IPR036291">
    <property type="entry name" value="NAD(P)-bd_dom_sf"/>
</dbReference>
<comment type="caution">
    <text evidence="3">The sequence shown here is derived from an EMBL/GenBank/DDBJ whole genome shotgun (WGS) entry which is preliminary data.</text>
</comment>
<dbReference type="Gene3D" id="3.40.50.720">
    <property type="entry name" value="NAD(P)-binding Rossmann-like Domain"/>
    <property type="match status" value="1"/>
</dbReference>
<dbReference type="Pfam" id="PF01370">
    <property type="entry name" value="Epimerase"/>
    <property type="match status" value="1"/>
</dbReference>
<dbReference type="PANTHER" id="PTHR43245:SF13">
    <property type="entry name" value="UDP-D-APIOSE_UDP-D-XYLOSE SYNTHASE 2"/>
    <property type="match status" value="1"/>
</dbReference>
<evidence type="ECO:0000256" key="1">
    <source>
        <dbReference type="SAM" id="MobiDB-lite"/>
    </source>
</evidence>